<proteinExistence type="predicted"/>
<dbReference type="EMBL" id="KZ820183">
    <property type="protein sequence ID" value="PWN48552.1"/>
    <property type="molecule type" value="Genomic_DNA"/>
</dbReference>
<organism evidence="1 2">
    <name type="scientific">Violaceomyces palustris</name>
    <dbReference type="NCBI Taxonomy" id="1673888"/>
    <lineage>
        <taxon>Eukaryota</taxon>
        <taxon>Fungi</taxon>
        <taxon>Dikarya</taxon>
        <taxon>Basidiomycota</taxon>
        <taxon>Ustilaginomycotina</taxon>
        <taxon>Ustilaginomycetes</taxon>
        <taxon>Violaceomycetales</taxon>
        <taxon>Violaceomycetaceae</taxon>
        <taxon>Violaceomyces</taxon>
    </lineage>
</organism>
<sequence length="86" mass="9875">MDGKGVPCAKKVRLIRPSAFFPHPLPLSLSLSLSHFCSSKPSLTQRRDGSSFRFFLSPFHDVDELAYQKWRERKRRVGVAPRWFGG</sequence>
<protein>
    <submittedName>
        <fullName evidence="1">Uncharacterized protein</fullName>
    </submittedName>
</protein>
<accession>A0ACD0NS33</accession>
<name>A0ACD0NS33_9BASI</name>
<gene>
    <name evidence="1" type="ORF">IE53DRAFT_191321</name>
</gene>
<evidence type="ECO:0000313" key="2">
    <source>
        <dbReference type="Proteomes" id="UP000245626"/>
    </source>
</evidence>
<keyword evidence="2" id="KW-1185">Reference proteome</keyword>
<reference evidence="1 2" key="1">
    <citation type="journal article" date="2018" name="Mol. Biol. Evol.">
        <title>Broad Genomic Sampling Reveals a Smut Pathogenic Ancestry of the Fungal Clade Ustilaginomycotina.</title>
        <authorList>
            <person name="Kijpornyongpan T."/>
            <person name="Mondo S.J."/>
            <person name="Barry K."/>
            <person name="Sandor L."/>
            <person name="Lee J."/>
            <person name="Lipzen A."/>
            <person name="Pangilinan J."/>
            <person name="LaButti K."/>
            <person name="Hainaut M."/>
            <person name="Henrissat B."/>
            <person name="Grigoriev I.V."/>
            <person name="Spatafora J.W."/>
            <person name="Aime M.C."/>
        </authorList>
    </citation>
    <scope>NUCLEOTIDE SEQUENCE [LARGE SCALE GENOMIC DNA]</scope>
    <source>
        <strain evidence="1 2">SA 807</strain>
    </source>
</reference>
<dbReference type="Proteomes" id="UP000245626">
    <property type="component" value="Unassembled WGS sequence"/>
</dbReference>
<evidence type="ECO:0000313" key="1">
    <source>
        <dbReference type="EMBL" id="PWN48552.1"/>
    </source>
</evidence>